<organism evidence="1 2">
    <name type="scientific">Panagrolaimus sp. ES5</name>
    <dbReference type="NCBI Taxonomy" id="591445"/>
    <lineage>
        <taxon>Eukaryota</taxon>
        <taxon>Metazoa</taxon>
        <taxon>Ecdysozoa</taxon>
        <taxon>Nematoda</taxon>
        <taxon>Chromadorea</taxon>
        <taxon>Rhabditida</taxon>
        <taxon>Tylenchina</taxon>
        <taxon>Panagrolaimomorpha</taxon>
        <taxon>Panagrolaimoidea</taxon>
        <taxon>Panagrolaimidae</taxon>
        <taxon>Panagrolaimus</taxon>
    </lineage>
</organism>
<dbReference type="Proteomes" id="UP000887579">
    <property type="component" value="Unplaced"/>
</dbReference>
<evidence type="ECO:0000313" key="2">
    <source>
        <dbReference type="WBParaSite" id="ES5_v2.g14760.t1"/>
    </source>
</evidence>
<proteinExistence type="predicted"/>
<evidence type="ECO:0000313" key="1">
    <source>
        <dbReference type="Proteomes" id="UP000887579"/>
    </source>
</evidence>
<accession>A0AC34FBN1</accession>
<dbReference type="WBParaSite" id="ES5_v2.g14760.t1">
    <property type="protein sequence ID" value="ES5_v2.g14760.t1"/>
    <property type="gene ID" value="ES5_v2.g14760"/>
</dbReference>
<name>A0AC34FBN1_9BILA</name>
<reference evidence="2" key="1">
    <citation type="submission" date="2022-11" db="UniProtKB">
        <authorList>
            <consortium name="WormBaseParasite"/>
        </authorList>
    </citation>
    <scope>IDENTIFICATION</scope>
</reference>
<protein>
    <submittedName>
        <fullName evidence="2">GH18 domain-containing protein</fullName>
    </submittedName>
</protein>
<sequence>MYIPGTCTHIFFAFAKVNDDFTAAAYDDEDTSNGPNGGYYKRVNALKNQQPGLKTILSFGGWSAGTETFKELKAADTSKLLTAAVTADAETVDEGYNVKEMAKHLDYVNVMTYDFHGDWEDQTGETSPLFSSDNYNTAFAMNYWAQKGMPKEKLLMGIATYGYGWKLNDPNNHGMNAPGKPAPPLPLTQTNGQGAYFEICNIGGTRFWDATQKMPYRVSGDLWYGYDDQSSVRSKMGWLKRNNFGGAFTWALDMDDFNGQCPEGQKYILHNAINEILG</sequence>